<accession>A0A417Z015</accession>
<keyword evidence="2" id="KW-1185">Reference proteome</keyword>
<gene>
    <name evidence="1" type="ORF">D1B31_02035</name>
</gene>
<sequence>MDQTKRYTIYYENLKELGEGEVSFTDPIVIYRMIKEGVRLFNPSPYFNYMKNGIECMFPIPQENPYM</sequence>
<dbReference type="AlphaFoldDB" id="A0A417Z015"/>
<proteinExistence type="predicted"/>
<name>A0A417Z015_9BACI</name>
<evidence type="ECO:0000313" key="1">
    <source>
        <dbReference type="EMBL" id="RHW43462.1"/>
    </source>
</evidence>
<reference evidence="1 2" key="1">
    <citation type="journal article" date="2017" name="Int. J. Syst. Evol. Microbiol.">
        <title>Bacillus notoginsengisoli sp. nov., a novel bacterium isolated from the rhizosphere of Panax notoginseng.</title>
        <authorList>
            <person name="Zhang M.Y."/>
            <person name="Cheng J."/>
            <person name="Cai Y."/>
            <person name="Zhang T.Y."/>
            <person name="Wu Y.Y."/>
            <person name="Manikprabhu D."/>
            <person name="Li W.J."/>
            <person name="Zhang Y.X."/>
        </authorList>
    </citation>
    <scope>NUCLEOTIDE SEQUENCE [LARGE SCALE GENOMIC DNA]</scope>
    <source>
        <strain evidence="1 2">JCM 30743</strain>
    </source>
</reference>
<organism evidence="1 2">
    <name type="scientific">Neobacillus notoginsengisoli</name>
    <dbReference type="NCBI Taxonomy" id="1578198"/>
    <lineage>
        <taxon>Bacteria</taxon>
        <taxon>Bacillati</taxon>
        <taxon>Bacillota</taxon>
        <taxon>Bacilli</taxon>
        <taxon>Bacillales</taxon>
        <taxon>Bacillaceae</taxon>
        <taxon>Neobacillus</taxon>
    </lineage>
</organism>
<evidence type="ECO:0000313" key="2">
    <source>
        <dbReference type="Proteomes" id="UP000284416"/>
    </source>
</evidence>
<dbReference type="Proteomes" id="UP000284416">
    <property type="component" value="Unassembled WGS sequence"/>
</dbReference>
<comment type="caution">
    <text evidence="1">The sequence shown here is derived from an EMBL/GenBank/DDBJ whole genome shotgun (WGS) entry which is preliminary data.</text>
</comment>
<dbReference type="RefSeq" id="WP_118919070.1">
    <property type="nucleotide sequence ID" value="NZ_QWEG01000001.1"/>
</dbReference>
<dbReference type="EMBL" id="QWEG01000001">
    <property type="protein sequence ID" value="RHW43462.1"/>
    <property type="molecule type" value="Genomic_DNA"/>
</dbReference>
<protein>
    <submittedName>
        <fullName evidence="1">Uncharacterized protein</fullName>
    </submittedName>
</protein>